<evidence type="ECO:0000313" key="4">
    <source>
        <dbReference type="EMBL" id="CAB4222953.1"/>
    </source>
</evidence>
<evidence type="ECO:0000313" key="3">
    <source>
        <dbReference type="EMBL" id="CAB4176921.1"/>
    </source>
</evidence>
<sequence length="167" mass="19603">MKCAVLCNGPSKVLYKDNSDYNYVIGCNIPWTRVDCTVLLDEEVVRLWNKDPILINVPAYFSVSAWRETDAIKNREFFLPFLIELVEYKIEYFSSGHVAVTKAIEKGYTEIDIYGCDSYFEFNIVSYTHKFIKNANADDSPKHVMHWRDNWNMIIKNNPQVKINFIR</sequence>
<accession>A0A6J5Q603</accession>
<dbReference type="EMBL" id="LR796815">
    <property type="protein sequence ID" value="CAB4168134.1"/>
    <property type="molecule type" value="Genomic_DNA"/>
</dbReference>
<evidence type="ECO:0000313" key="2">
    <source>
        <dbReference type="EMBL" id="CAB4170462.1"/>
    </source>
</evidence>
<gene>
    <name evidence="4" type="ORF">UFOVP1666_17</name>
    <name evidence="1" type="ORF">UFOVP867_170</name>
    <name evidence="2" type="ORF">UFOVP913_28</name>
    <name evidence="3" type="ORF">UFOVP993_81</name>
</gene>
<protein>
    <submittedName>
        <fullName evidence="3">Uncharacterized protein</fullName>
    </submittedName>
</protein>
<organism evidence="3">
    <name type="scientific">uncultured Caudovirales phage</name>
    <dbReference type="NCBI Taxonomy" id="2100421"/>
    <lineage>
        <taxon>Viruses</taxon>
        <taxon>Duplodnaviria</taxon>
        <taxon>Heunggongvirae</taxon>
        <taxon>Uroviricota</taxon>
        <taxon>Caudoviricetes</taxon>
        <taxon>Peduoviridae</taxon>
        <taxon>Maltschvirus</taxon>
        <taxon>Maltschvirus maltsch</taxon>
    </lineage>
</organism>
<reference evidence="3" key="1">
    <citation type="submission" date="2020-05" db="EMBL/GenBank/DDBJ databases">
        <authorList>
            <person name="Chiriac C."/>
            <person name="Salcher M."/>
            <person name="Ghai R."/>
            <person name="Kavagutti S V."/>
        </authorList>
    </citation>
    <scope>NUCLEOTIDE SEQUENCE</scope>
</reference>
<dbReference type="EMBL" id="LR796944">
    <property type="protein sequence ID" value="CAB4176921.1"/>
    <property type="molecule type" value="Genomic_DNA"/>
</dbReference>
<evidence type="ECO:0000313" key="1">
    <source>
        <dbReference type="EMBL" id="CAB4168134.1"/>
    </source>
</evidence>
<name>A0A6J5Q603_9CAUD</name>
<dbReference type="EMBL" id="LR796858">
    <property type="protein sequence ID" value="CAB4170462.1"/>
    <property type="molecule type" value="Genomic_DNA"/>
</dbReference>
<proteinExistence type="predicted"/>
<dbReference type="EMBL" id="LR797534">
    <property type="protein sequence ID" value="CAB4222953.1"/>
    <property type="molecule type" value="Genomic_DNA"/>
</dbReference>